<dbReference type="GO" id="GO:0003723">
    <property type="term" value="F:RNA binding"/>
    <property type="evidence" value="ECO:0007669"/>
    <property type="project" value="InterPro"/>
</dbReference>
<comment type="similarity">
    <text evidence="1">Belongs to the eukaryotic ribosomal protein eL14 family.</text>
</comment>
<keyword evidence="8" id="KW-1185">Reference proteome</keyword>
<evidence type="ECO:0000256" key="4">
    <source>
        <dbReference type="ARBA" id="ARBA00035215"/>
    </source>
</evidence>
<evidence type="ECO:0000259" key="6">
    <source>
        <dbReference type="Pfam" id="PF01929"/>
    </source>
</evidence>
<feature type="domain" description="Large ribosomal subunit protein eL14" evidence="6">
    <location>
        <begin position="51"/>
        <end position="125"/>
    </location>
</feature>
<dbReference type="SUPFAM" id="SSF50104">
    <property type="entry name" value="Translation proteins SH3-like domain"/>
    <property type="match status" value="1"/>
</dbReference>
<protein>
    <recommendedName>
        <fullName evidence="4">Large ribosomal subunit protein eL14</fullName>
    </recommendedName>
    <alternativeName>
        <fullName evidence="5">60S ribosomal protein L14</fullName>
    </alternativeName>
</protein>
<dbReference type="Gene3D" id="2.30.30.30">
    <property type="match status" value="1"/>
</dbReference>
<dbReference type="FunCoup" id="A0A1V9XPL5">
    <property type="interactions" value="1046"/>
</dbReference>
<keyword evidence="3" id="KW-0687">Ribonucleoprotein</keyword>
<dbReference type="Gene3D" id="6.10.250.2270">
    <property type="match status" value="1"/>
</dbReference>
<dbReference type="InterPro" id="IPR008991">
    <property type="entry name" value="Translation_prot_SH3-like_sf"/>
</dbReference>
<evidence type="ECO:0000256" key="5">
    <source>
        <dbReference type="ARBA" id="ARBA00035318"/>
    </source>
</evidence>
<dbReference type="Pfam" id="PF01929">
    <property type="entry name" value="Ribosomal_L14e"/>
    <property type="match status" value="1"/>
</dbReference>
<evidence type="ECO:0000313" key="8">
    <source>
        <dbReference type="Proteomes" id="UP000192247"/>
    </source>
</evidence>
<dbReference type="GO" id="GO:0042273">
    <property type="term" value="P:ribosomal large subunit biogenesis"/>
    <property type="evidence" value="ECO:0007669"/>
    <property type="project" value="TreeGrafter"/>
</dbReference>
<evidence type="ECO:0000256" key="3">
    <source>
        <dbReference type="ARBA" id="ARBA00023274"/>
    </source>
</evidence>
<dbReference type="GO" id="GO:0022625">
    <property type="term" value="C:cytosolic large ribosomal subunit"/>
    <property type="evidence" value="ECO:0007669"/>
    <property type="project" value="TreeGrafter"/>
</dbReference>
<accession>A0A1V9XPL5</accession>
<name>A0A1V9XPL5_9ACAR</name>
<dbReference type="InterPro" id="IPR002784">
    <property type="entry name" value="Ribosomal_eL14_dom"/>
</dbReference>
<dbReference type="AlphaFoldDB" id="A0A1V9XPL5"/>
<dbReference type="GO" id="GO:0006412">
    <property type="term" value="P:translation"/>
    <property type="evidence" value="ECO:0007669"/>
    <property type="project" value="InterPro"/>
</dbReference>
<evidence type="ECO:0000256" key="1">
    <source>
        <dbReference type="ARBA" id="ARBA00006592"/>
    </source>
</evidence>
<evidence type="ECO:0000313" key="7">
    <source>
        <dbReference type="EMBL" id="OQR75450.1"/>
    </source>
</evidence>
<dbReference type="PANTHER" id="PTHR11127:SF2">
    <property type="entry name" value="LARGE RIBOSOMAL SUBUNIT PROTEIN EL14"/>
    <property type="match status" value="1"/>
</dbReference>
<comment type="caution">
    <text evidence="7">The sequence shown here is derived from an EMBL/GenBank/DDBJ whole genome shotgun (WGS) entry which is preliminary data.</text>
</comment>
<dbReference type="Proteomes" id="UP000192247">
    <property type="component" value="Unassembled WGS sequence"/>
</dbReference>
<dbReference type="CDD" id="cd23702">
    <property type="entry name" value="eL14"/>
    <property type="match status" value="1"/>
</dbReference>
<evidence type="ECO:0000256" key="2">
    <source>
        <dbReference type="ARBA" id="ARBA00022980"/>
    </source>
</evidence>
<dbReference type="OrthoDB" id="1875589at2759"/>
<proteinExistence type="inferred from homology"/>
<dbReference type="EMBL" id="MNPL01006347">
    <property type="protein sequence ID" value="OQR75450.1"/>
    <property type="molecule type" value="Genomic_DNA"/>
</dbReference>
<dbReference type="InterPro" id="IPR014722">
    <property type="entry name" value="Rib_uL2_dom2"/>
</dbReference>
<organism evidence="7 8">
    <name type="scientific">Tropilaelaps mercedesae</name>
    <dbReference type="NCBI Taxonomy" id="418985"/>
    <lineage>
        <taxon>Eukaryota</taxon>
        <taxon>Metazoa</taxon>
        <taxon>Ecdysozoa</taxon>
        <taxon>Arthropoda</taxon>
        <taxon>Chelicerata</taxon>
        <taxon>Arachnida</taxon>
        <taxon>Acari</taxon>
        <taxon>Parasitiformes</taxon>
        <taxon>Mesostigmata</taxon>
        <taxon>Gamasina</taxon>
        <taxon>Dermanyssoidea</taxon>
        <taxon>Laelapidae</taxon>
        <taxon>Tropilaelaps</taxon>
    </lineage>
</organism>
<dbReference type="InterPro" id="IPR039660">
    <property type="entry name" value="Ribosomal_eL14"/>
</dbReference>
<gene>
    <name evidence="7" type="ORF">BIW11_08409</name>
</gene>
<sequence>MIVRQQPYNRYFVQIGRVVFLTRGKDKGCLGVIVDIVDQNRALVVGPNLKRKPQLFKHIRLTPQVLKGFCAGTKDRLVIQKCTKADVEKRFYDSVFYKKLEARRTRETLNDFERFKVLHLKKKMNTIINLKYGKLRKPARKAFFKKFAEKKEKLDAIKGTQ</sequence>
<reference evidence="7 8" key="1">
    <citation type="journal article" date="2017" name="Gigascience">
        <title>Draft genome of the honey bee ectoparasitic mite, Tropilaelaps mercedesae, is shaped by the parasitic life history.</title>
        <authorList>
            <person name="Dong X."/>
            <person name="Armstrong S.D."/>
            <person name="Xia D."/>
            <person name="Makepeace B.L."/>
            <person name="Darby A.C."/>
            <person name="Kadowaki T."/>
        </authorList>
    </citation>
    <scope>NUCLEOTIDE SEQUENCE [LARGE SCALE GENOMIC DNA]</scope>
    <source>
        <strain evidence="7">Wuxi-XJTLU</strain>
    </source>
</reference>
<keyword evidence="2 7" id="KW-0689">Ribosomal protein</keyword>
<dbReference type="PANTHER" id="PTHR11127">
    <property type="entry name" value="60S RIBOSOMAL PROTEIN L14"/>
    <property type="match status" value="1"/>
</dbReference>
<dbReference type="GO" id="GO:0003735">
    <property type="term" value="F:structural constituent of ribosome"/>
    <property type="evidence" value="ECO:0007669"/>
    <property type="project" value="InterPro"/>
</dbReference>
<dbReference type="STRING" id="418985.A0A1V9XPL5"/>
<dbReference type="InParanoid" id="A0A1V9XPL5"/>